<reference evidence="8 9" key="1">
    <citation type="submission" date="2018-07" db="EMBL/GenBank/DDBJ databases">
        <title>Identification of phenol metabolism pathways in Arcobacter.</title>
        <authorList>
            <person name="Miller W.G."/>
            <person name="Yee E."/>
            <person name="Bono J.L."/>
        </authorList>
    </citation>
    <scope>NUCLEOTIDE SEQUENCE [LARGE SCALE GENOMIC DNA]</scope>
    <source>
        <strain evidence="8 9">W63</strain>
    </source>
</reference>
<feature type="domain" description="Tyr recombinase" evidence="6">
    <location>
        <begin position="214"/>
        <end position="399"/>
    </location>
</feature>
<sequence>MPKSVTPLNDALLKNLKPQTKDYIKTDGNGLRILVKTSGTKLWEFEYTSPTLKKRRKTSFGNYPQTTLVMARNKRDENIKLIRSGIDPLEQKQIEHDTIKKQNEIKNNTFQKVALEWHDNYSTEVSLNYHYKLLRALELYIFPFIKNKPISEITRKDIITILQELKNKSLVETANRTLMILNKIYMYAVTLEYAPHNIIADIDKKVLLGKIEKVHYPTFTKIQDIKGLLLSIDEYQGEISTQFAIKLLPYVFVRSFNIRNMTWDEIDFQKKEWIIPANKMKTNKEFILPLPLQAIRILKNLKKRQTNDSKYVFVGIRSVNAPISDNTLISALRRMGYTKDQIVPHSFRSIFSTIAYENMPIHGFSSEVIEALLAHQETNKVKEAYNRATYKEQMKNLIQWYANWLDNIKK</sequence>
<dbReference type="CDD" id="cd00801">
    <property type="entry name" value="INT_P4_C"/>
    <property type="match status" value="1"/>
</dbReference>
<dbReference type="Gene3D" id="3.30.160.390">
    <property type="entry name" value="Integrase, DNA-binding domain"/>
    <property type="match status" value="1"/>
</dbReference>
<protein>
    <submittedName>
        <fullName evidence="8">Site-specific tyrosine recombinase, phage integrase family (INT_P4_C, DUF4102 domains)</fullName>
    </submittedName>
</protein>
<evidence type="ECO:0000259" key="6">
    <source>
        <dbReference type="PROSITE" id="PS51898"/>
    </source>
</evidence>
<keyword evidence="3 5" id="KW-0238">DNA-binding</keyword>
<dbReference type="KEGG" id="aaqi:AAQM_1867"/>
<dbReference type="SUPFAM" id="SSF56349">
    <property type="entry name" value="DNA breaking-rejoining enzymes"/>
    <property type="match status" value="1"/>
</dbReference>
<dbReference type="Gene3D" id="1.10.443.10">
    <property type="entry name" value="Intergrase catalytic core"/>
    <property type="match status" value="1"/>
</dbReference>
<evidence type="ECO:0000256" key="3">
    <source>
        <dbReference type="ARBA" id="ARBA00023125"/>
    </source>
</evidence>
<dbReference type="GO" id="GO:0015074">
    <property type="term" value="P:DNA integration"/>
    <property type="evidence" value="ECO:0007669"/>
    <property type="project" value="UniProtKB-KW"/>
</dbReference>
<dbReference type="InterPro" id="IPR013762">
    <property type="entry name" value="Integrase-like_cat_sf"/>
</dbReference>
<keyword evidence="4" id="KW-0233">DNA recombination</keyword>
<dbReference type="InterPro" id="IPR025166">
    <property type="entry name" value="Integrase_DNA_bind_dom"/>
</dbReference>
<dbReference type="InterPro" id="IPR010998">
    <property type="entry name" value="Integrase_recombinase_N"/>
</dbReference>
<keyword evidence="2" id="KW-0229">DNA integration</keyword>
<dbReference type="InterPro" id="IPR011010">
    <property type="entry name" value="DNA_brk_join_enz"/>
</dbReference>
<dbReference type="InterPro" id="IPR053876">
    <property type="entry name" value="Phage_int_M"/>
</dbReference>
<name>A0AAE7E1Y1_9BACT</name>
<evidence type="ECO:0000256" key="1">
    <source>
        <dbReference type="ARBA" id="ARBA00008857"/>
    </source>
</evidence>
<organism evidence="8 9">
    <name type="scientific">Arcobacter aquimarinus</name>
    <dbReference type="NCBI Taxonomy" id="1315211"/>
    <lineage>
        <taxon>Bacteria</taxon>
        <taxon>Pseudomonadati</taxon>
        <taxon>Campylobacterota</taxon>
        <taxon>Epsilonproteobacteria</taxon>
        <taxon>Campylobacterales</taxon>
        <taxon>Arcobacteraceae</taxon>
        <taxon>Arcobacter</taxon>
    </lineage>
</organism>
<evidence type="ECO:0000256" key="4">
    <source>
        <dbReference type="ARBA" id="ARBA00023172"/>
    </source>
</evidence>
<evidence type="ECO:0000259" key="7">
    <source>
        <dbReference type="PROSITE" id="PS51900"/>
    </source>
</evidence>
<dbReference type="AlphaFoldDB" id="A0AAE7E1Y1"/>
<evidence type="ECO:0000256" key="2">
    <source>
        <dbReference type="ARBA" id="ARBA00022908"/>
    </source>
</evidence>
<dbReference type="EMBL" id="CP030944">
    <property type="protein sequence ID" value="QKE26604.1"/>
    <property type="molecule type" value="Genomic_DNA"/>
</dbReference>
<evidence type="ECO:0000256" key="5">
    <source>
        <dbReference type="PROSITE-ProRule" id="PRU01248"/>
    </source>
</evidence>
<dbReference type="Gene3D" id="1.10.150.130">
    <property type="match status" value="1"/>
</dbReference>
<dbReference type="Pfam" id="PF13356">
    <property type="entry name" value="Arm-DNA-bind_3"/>
    <property type="match status" value="1"/>
</dbReference>
<evidence type="ECO:0000313" key="9">
    <source>
        <dbReference type="Proteomes" id="UP000502065"/>
    </source>
</evidence>
<dbReference type="Proteomes" id="UP000502065">
    <property type="component" value="Chromosome"/>
</dbReference>
<dbReference type="InterPro" id="IPR050808">
    <property type="entry name" value="Phage_Integrase"/>
</dbReference>
<dbReference type="GO" id="GO:0006310">
    <property type="term" value="P:DNA recombination"/>
    <property type="evidence" value="ECO:0007669"/>
    <property type="project" value="UniProtKB-KW"/>
</dbReference>
<dbReference type="PANTHER" id="PTHR30629:SF2">
    <property type="entry name" value="PROPHAGE INTEGRASE INTS-RELATED"/>
    <property type="match status" value="1"/>
</dbReference>
<dbReference type="InterPro" id="IPR044068">
    <property type="entry name" value="CB"/>
</dbReference>
<dbReference type="RefSeq" id="WP_129096120.1">
    <property type="nucleotide sequence ID" value="NZ_CBCSAE010000005.1"/>
</dbReference>
<comment type="similarity">
    <text evidence="1">Belongs to the 'phage' integrase family.</text>
</comment>
<dbReference type="InterPro" id="IPR038488">
    <property type="entry name" value="Integrase_DNA-bd_sf"/>
</dbReference>
<evidence type="ECO:0000313" key="8">
    <source>
        <dbReference type="EMBL" id="QKE26604.1"/>
    </source>
</evidence>
<dbReference type="InterPro" id="IPR002104">
    <property type="entry name" value="Integrase_catalytic"/>
</dbReference>
<dbReference type="Pfam" id="PF00589">
    <property type="entry name" value="Phage_integrase"/>
    <property type="match status" value="1"/>
</dbReference>
<dbReference type="PROSITE" id="PS51898">
    <property type="entry name" value="TYR_RECOMBINASE"/>
    <property type="match status" value="1"/>
</dbReference>
<feature type="domain" description="Core-binding (CB)" evidence="7">
    <location>
        <begin position="108"/>
        <end position="189"/>
    </location>
</feature>
<proteinExistence type="inferred from homology"/>
<dbReference type="PANTHER" id="PTHR30629">
    <property type="entry name" value="PROPHAGE INTEGRASE"/>
    <property type="match status" value="1"/>
</dbReference>
<keyword evidence="9" id="KW-1185">Reference proteome</keyword>
<dbReference type="PROSITE" id="PS51900">
    <property type="entry name" value="CB"/>
    <property type="match status" value="1"/>
</dbReference>
<dbReference type="GO" id="GO:0003677">
    <property type="term" value="F:DNA binding"/>
    <property type="evidence" value="ECO:0007669"/>
    <property type="project" value="UniProtKB-UniRule"/>
</dbReference>
<dbReference type="Pfam" id="PF22022">
    <property type="entry name" value="Phage_int_M"/>
    <property type="match status" value="1"/>
</dbReference>
<accession>A0AAE7E1Y1</accession>
<gene>
    <name evidence="8" type="ORF">AAQM_1867</name>
</gene>